<proteinExistence type="predicted"/>
<dbReference type="AlphaFoldDB" id="A0A552PW81"/>
<dbReference type="EMBL" id="SFAC01000156">
    <property type="protein sequence ID" value="TRV61195.1"/>
    <property type="molecule type" value="Genomic_DNA"/>
</dbReference>
<protein>
    <submittedName>
        <fullName evidence="1">Uncharacterized protein</fullName>
    </submittedName>
</protein>
<evidence type="ECO:0000313" key="1">
    <source>
        <dbReference type="EMBL" id="TRV61195.1"/>
    </source>
</evidence>
<dbReference type="Proteomes" id="UP000317165">
    <property type="component" value="Unassembled WGS sequence"/>
</dbReference>
<evidence type="ECO:0000313" key="2">
    <source>
        <dbReference type="Proteomes" id="UP000317165"/>
    </source>
</evidence>
<accession>A0A552PW81</accession>
<sequence length="32" mass="3479">MTHGTMPEKEGLKRGITPTLLGLSIGIKNRND</sequence>
<reference evidence="1 2" key="1">
    <citation type="submission" date="2019-01" db="EMBL/GenBank/DDBJ databases">
        <title>Coherence of Microcystis species and biogeography revealed through population genomics.</title>
        <authorList>
            <person name="Perez-Carrascal O.M."/>
            <person name="Terrat Y."/>
            <person name="Giani A."/>
            <person name="Fortin N."/>
            <person name="Tromas N."/>
            <person name="Shapiro B.J."/>
        </authorList>
    </citation>
    <scope>NUCLEOTIDE SEQUENCE [LARGE SCALE GENOMIC DNA]</scope>
    <source>
        <strain evidence="1">Mp_MB_F_20051200_S9</strain>
    </source>
</reference>
<organism evidence="1 2">
    <name type="scientific">Microcystis panniformis Mp_MB_F_20051200_S9</name>
    <dbReference type="NCBI Taxonomy" id="2486223"/>
    <lineage>
        <taxon>Bacteria</taxon>
        <taxon>Bacillati</taxon>
        <taxon>Cyanobacteriota</taxon>
        <taxon>Cyanophyceae</taxon>
        <taxon>Oscillatoriophycideae</taxon>
        <taxon>Chroococcales</taxon>
        <taxon>Microcystaceae</taxon>
        <taxon>Microcystis</taxon>
    </lineage>
</organism>
<comment type="caution">
    <text evidence="1">The sequence shown here is derived from an EMBL/GenBank/DDBJ whole genome shotgun (WGS) entry which is preliminary data.</text>
</comment>
<name>A0A552PW81_9CHRO</name>
<gene>
    <name evidence="1" type="ORF">EWV53_13245</name>
</gene>